<evidence type="ECO:0000256" key="1">
    <source>
        <dbReference type="SAM" id="Phobius"/>
    </source>
</evidence>
<dbReference type="PaxDb" id="3218-PP1S130_59V6.1"/>
<protein>
    <submittedName>
        <fullName evidence="2 3">Uncharacterized protein</fullName>
    </submittedName>
</protein>
<sequence length="172" mass="19126">MTVILQPSGPRMATAFMIQSTSAHSILSYVVQSLLILGQSIAMWKVRKEKRFHLLAAWVDAITFACPSCVHLEHVAPRREVKRRSRGSLWVRISVTLKEPVSSFASNLHPIQAAGGPYHDVGRCILVERAVRLQLLSCPEDNRCTQILVTSAHHLPPRHLDGSGNIETGPFF</sequence>
<reference evidence="3" key="3">
    <citation type="submission" date="2020-12" db="UniProtKB">
        <authorList>
            <consortium name="EnsemblPlants"/>
        </authorList>
    </citation>
    <scope>IDENTIFICATION</scope>
</reference>
<dbReference type="Gramene" id="Pp3c7_1510V3.1">
    <property type="protein sequence ID" value="Pp3c7_1510V3.1"/>
    <property type="gene ID" value="Pp3c7_1510"/>
</dbReference>
<evidence type="ECO:0000313" key="3">
    <source>
        <dbReference type="EnsemblPlants" id="Pp3c7_1510V3.1"/>
    </source>
</evidence>
<keyword evidence="1" id="KW-1133">Transmembrane helix</keyword>
<name>A0A2K1K9V9_PHYPA</name>
<gene>
    <name evidence="2" type="ORF">PHYPA_009752</name>
</gene>
<keyword evidence="1" id="KW-0812">Transmembrane</keyword>
<organism evidence="2">
    <name type="scientific">Physcomitrium patens</name>
    <name type="common">Spreading-leaved earth moss</name>
    <name type="synonym">Physcomitrella patens</name>
    <dbReference type="NCBI Taxonomy" id="3218"/>
    <lineage>
        <taxon>Eukaryota</taxon>
        <taxon>Viridiplantae</taxon>
        <taxon>Streptophyta</taxon>
        <taxon>Embryophyta</taxon>
        <taxon>Bryophyta</taxon>
        <taxon>Bryophytina</taxon>
        <taxon>Bryopsida</taxon>
        <taxon>Funariidae</taxon>
        <taxon>Funariales</taxon>
        <taxon>Funariaceae</taxon>
        <taxon>Physcomitrium</taxon>
    </lineage>
</organism>
<dbReference type="InParanoid" id="A0A2K1K9V9"/>
<feature type="transmembrane region" description="Helical" evidence="1">
    <location>
        <begin position="26"/>
        <end position="44"/>
    </location>
</feature>
<keyword evidence="4" id="KW-1185">Reference proteome</keyword>
<accession>A0A2K1K9V9</accession>
<dbReference type="AlphaFoldDB" id="A0A2K1K9V9"/>
<evidence type="ECO:0000313" key="4">
    <source>
        <dbReference type="Proteomes" id="UP000006727"/>
    </source>
</evidence>
<reference evidence="2 4" key="1">
    <citation type="journal article" date="2008" name="Science">
        <title>The Physcomitrella genome reveals evolutionary insights into the conquest of land by plants.</title>
        <authorList>
            <person name="Rensing S."/>
            <person name="Lang D."/>
            <person name="Zimmer A."/>
            <person name="Terry A."/>
            <person name="Salamov A."/>
            <person name="Shapiro H."/>
            <person name="Nishiyama T."/>
            <person name="Perroud P.-F."/>
            <person name="Lindquist E."/>
            <person name="Kamisugi Y."/>
            <person name="Tanahashi T."/>
            <person name="Sakakibara K."/>
            <person name="Fujita T."/>
            <person name="Oishi K."/>
            <person name="Shin-I T."/>
            <person name="Kuroki Y."/>
            <person name="Toyoda A."/>
            <person name="Suzuki Y."/>
            <person name="Hashimoto A."/>
            <person name="Yamaguchi K."/>
            <person name="Sugano A."/>
            <person name="Kohara Y."/>
            <person name="Fujiyama A."/>
            <person name="Anterola A."/>
            <person name="Aoki S."/>
            <person name="Ashton N."/>
            <person name="Barbazuk W.B."/>
            <person name="Barker E."/>
            <person name="Bennetzen J."/>
            <person name="Bezanilla M."/>
            <person name="Blankenship R."/>
            <person name="Cho S.H."/>
            <person name="Dutcher S."/>
            <person name="Estelle M."/>
            <person name="Fawcett J.A."/>
            <person name="Gundlach H."/>
            <person name="Hanada K."/>
            <person name="Heyl A."/>
            <person name="Hicks K.A."/>
            <person name="Hugh J."/>
            <person name="Lohr M."/>
            <person name="Mayer K."/>
            <person name="Melkozernov A."/>
            <person name="Murata T."/>
            <person name="Nelson D."/>
            <person name="Pils B."/>
            <person name="Prigge M."/>
            <person name="Reiss B."/>
            <person name="Renner T."/>
            <person name="Rombauts S."/>
            <person name="Rushton P."/>
            <person name="Sanderfoot A."/>
            <person name="Schween G."/>
            <person name="Shiu S.-H."/>
            <person name="Stueber K."/>
            <person name="Theodoulou F.L."/>
            <person name="Tu H."/>
            <person name="Van de Peer Y."/>
            <person name="Verrier P.J."/>
            <person name="Waters E."/>
            <person name="Wood A."/>
            <person name="Yang L."/>
            <person name="Cove D."/>
            <person name="Cuming A."/>
            <person name="Hasebe M."/>
            <person name="Lucas S."/>
            <person name="Mishler D.B."/>
            <person name="Reski R."/>
            <person name="Grigoriev I."/>
            <person name="Quatrano R.S."/>
            <person name="Boore J.L."/>
        </authorList>
    </citation>
    <scope>NUCLEOTIDE SEQUENCE [LARGE SCALE GENOMIC DNA]</scope>
    <source>
        <strain evidence="3 4">cv. Gransden 2004</strain>
    </source>
</reference>
<dbReference type="Proteomes" id="UP000006727">
    <property type="component" value="Chromosome 7"/>
</dbReference>
<keyword evidence="1" id="KW-0472">Membrane</keyword>
<dbReference type="EnsemblPlants" id="Pp3c7_1510V3.1">
    <property type="protein sequence ID" value="Pp3c7_1510V3.1"/>
    <property type="gene ID" value="Pp3c7_1510"/>
</dbReference>
<proteinExistence type="predicted"/>
<evidence type="ECO:0000313" key="2">
    <source>
        <dbReference type="EMBL" id="PNR50566.1"/>
    </source>
</evidence>
<dbReference type="EMBL" id="ABEU02000007">
    <property type="protein sequence ID" value="PNR50566.1"/>
    <property type="molecule type" value="Genomic_DNA"/>
</dbReference>
<reference evidence="2 4" key="2">
    <citation type="journal article" date="2018" name="Plant J.">
        <title>The Physcomitrella patens chromosome-scale assembly reveals moss genome structure and evolution.</title>
        <authorList>
            <person name="Lang D."/>
            <person name="Ullrich K.K."/>
            <person name="Murat F."/>
            <person name="Fuchs J."/>
            <person name="Jenkins J."/>
            <person name="Haas F.B."/>
            <person name="Piednoel M."/>
            <person name="Gundlach H."/>
            <person name="Van Bel M."/>
            <person name="Meyberg R."/>
            <person name="Vives C."/>
            <person name="Morata J."/>
            <person name="Symeonidi A."/>
            <person name="Hiss M."/>
            <person name="Muchero W."/>
            <person name="Kamisugi Y."/>
            <person name="Saleh O."/>
            <person name="Blanc G."/>
            <person name="Decker E.L."/>
            <person name="van Gessel N."/>
            <person name="Grimwood J."/>
            <person name="Hayes R.D."/>
            <person name="Graham S.W."/>
            <person name="Gunter L.E."/>
            <person name="McDaniel S.F."/>
            <person name="Hoernstein S.N.W."/>
            <person name="Larsson A."/>
            <person name="Li F.W."/>
            <person name="Perroud P.F."/>
            <person name="Phillips J."/>
            <person name="Ranjan P."/>
            <person name="Rokshar D.S."/>
            <person name="Rothfels C.J."/>
            <person name="Schneider L."/>
            <person name="Shu S."/>
            <person name="Stevenson D.W."/>
            <person name="Thummler F."/>
            <person name="Tillich M."/>
            <person name="Villarreal Aguilar J.C."/>
            <person name="Widiez T."/>
            <person name="Wong G.K."/>
            <person name="Wymore A."/>
            <person name="Zhang Y."/>
            <person name="Zimmer A.D."/>
            <person name="Quatrano R.S."/>
            <person name="Mayer K.F.X."/>
            <person name="Goodstein D."/>
            <person name="Casacuberta J.M."/>
            <person name="Vandepoele K."/>
            <person name="Reski R."/>
            <person name="Cuming A.C."/>
            <person name="Tuskan G.A."/>
            <person name="Maumus F."/>
            <person name="Salse J."/>
            <person name="Schmutz J."/>
            <person name="Rensing S.A."/>
        </authorList>
    </citation>
    <scope>NUCLEOTIDE SEQUENCE [LARGE SCALE GENOMIC DNA]</scope>
    <source>
        <strain evidence="3 4">cv. Gransden 2004</strain>
    </source>
</reference>